<accession>A0A4Y2HCF3</accession>
<comment type="caution">
    <text evidence="2">The sequence shown here is derived from an EMBL/GenBank/DDBJ whole genome shotgun (WGS) entry which is preliminary data.</text>
</comment>
<reference evidence="2 3" key="1">
    <citation type="journal article" date="2019" name="Sci. Rep.">
        <title>Orb-weaving spider Araneus ventricosus genome elucidates the spidroin gene catalogue.</title>
        <authorList>
            <person name="Kono N."/>
            <person name="Nakamura H."/>
            <person name="Ohtoshi R."/>
            <person name="Moran D.A.P."/>
            <person name="Shinohara A."/>
            <person name="Yoshida Y."/>
            <person name="Fujiwara M."/>
            <person name="Mori M."/>
            <person name="Tomita M."/>
            <person name="Arakawa K."/>
        </authorList>
    </citation>
    <scope>NUCLEOTIDE SEQUENCE [LARGE SCALE GENOMIC DNA]</scope>
</reference>
<dbReference type="CDD" id="cd09276">
    <property type="entry name" value="Rnase_HI_RT_non_LTR"/>
    <property type="match status" value="1"/>
</dbReference>
<dbReference type="InterPro" id="IPR036397">
    <property type="entry name" value="RNaseH_sf"/>
</dbReference>
<name>A0A4Y2HCF3_ARAVE</name>
<dbReference type="GO" id="GO:0004523">
    <property type="term" value="F:RNA-DNA hybrid ribonuclease activity"/>
    <property type="evidence" value="ECO:0007669"/>
    <property type="project" value="InterPro"/>
</dbReference>
<dbReference type="SUPFAM" id="SSF53098">
    <property type="entry name" value="Ribonuclease H-like"/>
    <property type="match status" value="1"/>
</dbReference>
<dbReference type="EMBL" id="BGPR01001844">
    <property type="protein sequence ID" value="GBM62959.1"/>
    <property type="molecule type" value="Genomic_DNA"/>
</dbReference>
<dbReference type="PROSITE" id="PS50879">
    <property type="entry name" value="RNASE_H_1"/>
    <property type="match status" value="1"/>
</dbReference>
<dbReference type="AlphaFoldDB" id="A0A4Y2HCF3"/>
<evidence type="ECO:0000259" key="1">
    <source>
        <dbReference type="PROSITE" id="PS50879"/>
    </source>
</evidence>
<dbReference type="OrthoDB" id="8063979at2759"/>
<evidence type="ECO:0000313" key="2">
    <source>
        <dbReference type="EMBL" id="GBM62959.1"/>
    </source>
</evidence>
<sequence>MASLQSNNSVFQAEFLATQEAFNRASQFKQSVNIWSDSESAVKSISCFKTKSPIAQDIQAILLNHPSVSLIFVKAHVGIQGNEAADNLAERASTEGTPPQVPGPRSFLKKQLHTTSLKIWQDQWDNGTTGRSIHQILSKVMTTPEGMDSVRNGSWSIFFLPQTTQPLLNLWLRRRGKSIALCGILSSDKSFHFAKPSDDMVQLCVKEL</sequence>
<dbReference type="Gene3D" id="3.30.420.10">
    <property type="entry name" value="Ribonuclease H-like superfamily/Ribonuclease H"/>
    <property type="match status" value="1"/>
</dbReference>
<feature type="domain" description="RNase H type-1" evidence="1">
    <location>
        <begin position="1"/>
        <end position="94"/>
    </location>
</feature>
<dbReference type="InterPro" id="IPR002156">
    <property type="entry name" value="RNaseH_domain"/>
</dbReference>
<dbReference type="InterPro" id="IPR012337">
    <property type="entry name" value="RNaseH-like_sf"/>
</dbReference>
<organism evidence="2 3">
    <name type="scientific">Araneus ventricosus</name>
    <name type="common">Orbweaver spider</name>
    <name type="synonym">Epeira ventricosa</name>
    <dbReference type="NCBI Taxonomy" id="182803"/>
    <lineage>
        <taxon>Eukaryota</taxon>
        <taxon>Metazoa</taxon>
        <taxon>Ecdysozoa</taxon>
        <taxon>Arthropoda</taxon>
        <taxon>Chelicerata</taxon>
        <taxon>Arachnida</taxon>
        <taxon>Araneae</taxon>
        <taxon>Araneomorphae</taxon>
        <taxon>Entelegynae</taxon>
        <taxon>Araneoidea</taxon>
        <taxon>Araneidae</taxon>
        <taxon>Araneus</taxon>
    </lineage>
</organism>
<dbReference type="GO" id="GO:0003676">
    <property type="term" value="F:nucleic acid binding"/>
    <property type="evidence" value="ECO:0007669"/>
    <property type="project" value="InterPro"/>
</dbReference>
<dbReference type="Pfam" id="PF00075">
    <property type="entry name" value="RNase_H"/>
    <property type="match status" value="1"/>
</dbReference>
<evidence type="ECO:0000313" key="3">
    <source>
        <dbReference type="Proteomes" id="UP000499080"/>
    </source>
</evidence>
<keyword evidence="3" id="KW-1185">Reference proteome</keyword>
<protein>
    <recommendedName>
        <fullName evidence="1">RNase H type-1 domain-containing protein</fullName>
    </recommendedName>
</protein>
<proteinExistence type="predicted"/>
<dbReference type="Proteomes" id="UP000499080">
    <property type="component" value="Unassembled WGS sequence"/>
</dbReference>
<gene>
    <name evidence="2" type="ORF">AVEN_131136_1</name>
</gene>